<keyword evidence="3" id="KW-0324">Glycolysis</keyword>
<keyword evidence="2 3" id="KW-0418">Kinase</keyword>
<organism evidence="5 6">
    <name type="scientific">Methylomirabilis oxygeniifera</name>
    <dbReference type="NCBI Taxonomy" id="671143"/>
    <lineage>
        <taxon>Bacteria</taxon>
        <taxon>Candidatus Methylomirabilota</taxon>
        <taxon>Candidatus Methylomirabilia</taxon>
        <taxon>Candidatus Methylomirabilales</taxon>
        <taxon>Candidatus Methylomirabilaceae</taxon>
        <taxon>Candidatus Methylomirabilis</taxon>
    </lineage>
</organism>
<gene>
    <name evidence="3 5" type="primary">glk</name>
    <name evidence="5" type="ORF">DAMO_0484</name>
</gene>
<dbReference type="GO" id="GO:0006096">
    <property type="term" value="P:glycolytic process"/>
    <property type="evidence" value="ECO:0007669"/>
    <property type="project" value="UniProtKB-UniRule"/>
</dbReference>
<evidence type="ECO:0000256" key="3">
    <source>
        <dbReference type="HAMAP-Rule" id="MF_00524"/>
    </source>
</evidence>
<evidence type="ECO:0000313" key="5">
    <source>
        <dbReference type="EMBL" id="CBE67560.1"/>
    </source>
</evidence>
<keyword evidence="3" id="KW-0963">Cytoplasm</keyword>
<feature type="binding site" evidence="3">
    <location>
        <begin position="5"/>
        <end position="10"/>
    </location>
    <ligand>
        <name>ATP</name>
        <dbReference type="ChEBI" id="CHEBI:30616"/>
    </ligand>
</feature>
<evidence type="ECO:0000256" key="1">
    <source>
        <dbReference type="ARBA" id="ARBA00022679"/>
    </source>
</evidence>
<dbReference type="GO" id="GO:0005524">
    <property type="term" value="F:ATP binding"/>
    <property type="evidence" value="ECO:0007669"/>
    <property type="project" value="UniProtKB-UniRule"/>
</dbReference>
<dbReference type="Pfam" id="PF02685">
    <property type="entry name" value="Glucokinase"/>
    <property type="match status" value="1"/>
</dbReference>
<comment type="subcellular location">
    <subcellularLocation>
        <location evidence="3">Cytoplasm</location>
    </subcellularLocation>
</comment>
<dbReference type="EC" id="2.7.1.2" evidence="3"/>
<dbReference type="EMBL" id="FP565575">
    <property type="protein sequence ID" value="CBE67560.1"/>
    <property type="molecule type" value="Genomic_DNA"/>
</dbReference>
<sequence length="340" mass="36362">MILAGDIGGTKTVIGLFGEAGNRLHAIREETFPSQHYNSLEEVLNQFMGPGPAASLSVACFGVAGPVIGGKSNATNLPWELDERSLAEALRVPRVKLLNDLEATAYGMLHLEPTDLCVLQPGSPRKGNIAVIAAGTGLGEAILYWDGKRYHPMATEGGHADFAPRSDIEVDLLRYLQREFGHVSYERLLSGPGLFNIYRFLRDSGIAREPEWLRTRIAEDDAGAVISEIGLAGDDPLCTKALDLFVSMYGSEAGNLTLKAFAIGGVYVGGGIAPKILAGAHDHAPLRSAFTRAFADKGRFADLLRSIEVKVALNLRAPLIGAAHYGLTAAYRRSLPPEGG</sequence>
<dbReference type="eggNOG" id="COG0837">
    <property type="taxonomic scope" value="Bacteria"/>
</dbReference>
<keyword evidence="1 3" id="KW-0808">Transferase</keyword>
<comment type="catalytic activity">
    <reaction evidence="3">
        <text>D-glucose + ATP = D-glucose 6-phosphate + ADP + H(+)</text>
        <dbReference type="Rhea" id="RHEA:17825"/>
        <dbReference type="ChEBI" id="CHEBI:4167"/>
        <dbReference type="ChEBI" id="CHEBI:15378"/>
        <dbReference type="ChEBI" id="CHEBI:30616"/>
        <dbReference type="ChEBI" id="CHEBI:61548"/>
        <dbReference type="ChEBI" id="CHEBI:456216"/>
        <dbReference type="EC" id="2.7.1.2"/>
    </reaction>
</comment>
<dbReference type="NCBIfam" id="TIGR00749">
    <property type="entry name" value="glk"/>
    <property type="match status" value="1"/>
</dbReference>
<dbReference type="GO" id="GO:0005536">
    <property type="term" value="F:D-glucose binding"/>
    <property type="evidence" value="ECO:0007669"/>
    <property type="project" value="InterPro"/>
</dbReference>
<keyword evidence="3" id="KW-0067">ATP-binding</keyword>
<protein>
    <recommendedName>
        <fullName evidence="3">Glucokinase</fullName>
        <ecNumber evidence="3">2.7.1.2</ecNumber>
    </recommendedName>
    <alternativeName>
        <fullName evidence="3">Glucose kinase</fullName>
    </alternativeName>
</protein>
<evidence type="ECO:0000256" key="2">
    <source>
        <dbReference type="ARBA" id="ARBA00022777"/>
    </source>
</evidence>
<dbReference type="Gene3D" id="3.40.367.20">
    <property type="match status" value="1"/>
</dbReference>
<dbReference type="InterPro" id="IPR003836">
    <property type="entry name" value="Glucokinase"/>
</dbReference>
<accession>D5MJX7</accession>
<dbReference type="STRING" id="671143.DAMO_0484"/>
<dbReference type="PANTHER" id="PTHR47363">
    <property type="entry name" value="GLUCOKINASE"/>
    <property type="match status" value="1"/>
</dbReference>
<evidence type="ECO:0000313" key="6">
    <source>
        <dbReference type="Proteomes" id="UP000006898"/>
    </source>
</evidence>
<dbReference type="HAMAP" id="MF_00524">
    <property type="entry name" value="Glucokinase"/>
    <property type="match status" value="1"/>
</dbReference>
<dbReference type="Gene3D" id="3.30.420.40">
    <property type="match status" value="1"/>
</dbReference>
<dbReference type="AlphaFoldDB" id="D5MJX7"/>
<dbReference type="GO" id="GO:0004340">
    <property type="term" value="F:glucokinase activity"/>
    <property type="evidence" value="ECO:0007669"/>
    <property type="project" value="UniProtKB-UniRule"/>
</dbReference>
<dbReference type="GO" id="GO:0005737">
    <property type="term" value="C:cytoplasm"/>
    <property type="evidence" value="ECO:0007669"/>
    <property type="project" value="UniProtKB-SubCell"/>
</dbReference>
<dbReference type="PATRIC" id="fig|671143.5.peg.412"/>
<evidence type="ECO:0000256" key="4">
    <source>
        <dbReference type="RuleBase" id="RU004046"/>
    </source>
</evidence>
<dbReference type="Proteomes" id="UP000006898">
    <property type="component" value="Chromosome"/>
</dbReference>
<comment type="similarity">
    <text evidence="3 4">Belongs to the bacterial glucokinase family.</text>
</comment>
<name>D5MJX7_METO1</name>
<dbReference type="SUPFAM" id="SSF53067">
    <property type="entry name" value="Actin-like ATPase domain"/>
    <property type="match status" value="1"/>
</dbReference>
<dbReference type="HOGENOM" id="CLU_042582_0_0_0"/>
<dbReference type="KEGG" id="mox:DAMO_0484"/>
<dbReference type="InterPro" id="IPR043129">
    <property type="entry name" value="ATPase_NBD"/>
</dbReference>
<dbReference type="PANTHER" id="PTHR47363:SF1">
    <property type="entry name" value="GLUCOKINASE"/>
    <property type="match status" value="1"/>
</dbReference>
<keyword evidence="3" id="KW-0547">Nucleotide-binding</keyword>
<proteinExistence type="inferred from homology"/>
<dbReference type="CDD" id="cd24008">
    <property type="entry name" value="ASKHA_NBD_GLK"/>
    <property type="match status" value="1"/>
</dbReference>
<reference evidence="5 6" key="1">
    <citation type="journal article" date="2010" name="Nature">
        <title>Nitrite-driven anaerobic methane oxidation by oxygenic bacteria.</title>
        <authorList>
            <person name="Ettwig K.F."/>
            <person name="Butler M.K."/>
            <person name="Le Paslier D."/>
            <person name="Pelletier E."/>
            <person name="Mangenot S."/>
            <person name="Kuypers M.M.M."/>
            <person name="Schreiber F."/>
            <person name="Dutilh B.E."/>
            <person name="Zedelius J."/>
            <person name="de Beer D."/>
            <person name="Gloerich J."/>
            <person name="Wessels H.J.C.T."/>
            <person name="van Allen T."/>
            <person name="Luesken F."/>
            <person name="Wu M."/>
            <person name="van de Pas-Schoonen K.T."/>
            <person name="Op den Camp H.J.M."/>
            <person name="Janssen-Megens E.M."/>
            <person name="Francoijs K-J."/>
            <person name="Stunnenberg H."/>
            <person name="Weissenbach J."/>
            <person name="Jetten M.S.M."/>
            <person name="Strous M."/>
        </authorList>
    </citation>
    <scope>NUCLEOTIDE SEQUENCE [LARGE SCALE GENOMIC DNA]</scope>
</reference>